<gene>
    <name evidence="2" type="ORF">EVAR_79591_1</name>
</gene>
<name>A0A4C1UFQ2_EUMVA</name>
<sequence length="98" mass="10540">MELESSQIKTGVELKKGQQSESRMKEIDIESRTGTRIENAARVRQITTSHYSGRGGPAPLGGRRAAGGFCVAAARLRSPIVVSEGPLLRPIMFLLSAC</sequence>
<keyword evidence="3" id="KW-1185">Reference proteome</keyword>
<dbReference type="EMBL" id="BGZK01000165">
    <property type="protein sequence ID" value="GBP24744.1"/>
    <property type="molecule type" value="Genomic_DNA"/>
</dbReference>
<protein>
    <submittedName>
        <fullName evidence="2">Uncharacterized protein</fullName>
    </submittedName>
</protein>
<accession>A0A4C1UFQ2</accession>
<evidence type="ECO:0000256" key="1">
    <source>
        <dbReference type="SAM" id="MobiDB-lite"/>
    </source>
</evidence>
<dbReference type="AlphaFoldDB" id="A0A4C1UFQ2"/>
<evidence type="ECO:0000313" key="2">
    <source>
        <dbReference type="EMBL" id="GBP24744.1"/>
    </source>
</evidence>
<evidence type="ECO:0000313" key="3">
    <source>
        <dbReference type="Proteomes" id="UP000299102"/>
    </source>
</evidence>
<reference evidence="2 3" key="1">
    <citation type="journal article" date="2019" name="Commun. Biol.">
        <title>The bagworm genome reveals a unique fibroin gene that provides high tensile strength.</title>
        <authorList>
            <person name="Kono N."/>
            <person name="Nakamura H."/>
            <person name="Ohtoshi R."/>
            <person name="Tomita M."/>
            <person name="Numata K."/>
            <person name="Arakawa K."/>
        </authorList>
    </citation>
    <scope>NUCLEOTIDE SEQUENCE [LARGE SCALE GENOMIC DNA]</scope>
</reference>
<organism evidence="2 3">
    <name type="scientific">Eumeta variegata</name>
    <name type="common">Bagworm moth</name>
    <name type="synonym">Eumeta japonica</name>
    <dbReference type="NCBI Taxonomy" id="151549"/>
    <lineage>
        <taxon>Eukaryota</taxon>
        <taxon>Metazoa</taxon>
        <taxon>Ecdysozoa</taxon>
        <taxon>Arthropoda</taxon>
        <taxon>Hexapoda</taxon>
        <taxon>Insecta</taxon>
        <taxon>Pterygota</taxon>
        <taxon>Neoptera</taxon>
        <taxon>Endopterygota</taxon>
        <taxon>Lepidoptera</taxon>
        <taxon>Glossata</taxon>
        <taxon>Ditrysia</taxon>
        <taxon>Tineoidea</taxon>
        <taxon>Psychidae</taxon>
        <taxon>Oiketicinae</taxon>
        <taxon>Eumeta</taxon>
    </lineage>
</organism>
<feature type="compositionally biased region" description="Basic and acidic residues" evidence="1">
    <location>
        <begin position="12"/>
        <end position="25"/>
    </location>
</feature>
<comment type="caution">
    <text evidence="2">The sequence shown here is derived from an EMBL/GenBank/DDBJ whole genome shotgun (WGS) entry which is preliminary data.</text>
</comment>
<proteinExistence type="predicted"/>
<dbReference type="Proteomes" id="UP000299102">
    <property type="component" value="Unassembled WGS sequence"/>
</dbReference>
<feature type="region of interest" description="Disordered" evidence="1">
    <location>
        <begin position="1"/>
        <end position="25"/>
    </location>
</feature>